<evidence type="ECO:0000259" key="1">
    <source>
        <dbReference type="Pfam" id="PF04717"/>
    </source>
</evidence>
<protein>
    <submittedName>
        <fullName evidence="2">Phage baseplate assembly protein V</fullName>
    </submittedName>
</protein>
<evidence type="ECO:0000313" key="2">
    <source>
        <dbReference type="EMBL" id="MEL1256191.1"/>
    </source>
</evidence>
<feature type="domain" description="Gp5/Type VI secretion system Vgr protein OB-fold" evidence="1">
    <location>
        <begin position="1"/>
        <end position="61"/>
    </location>
</feature>
<dbReference type="SUPFAM" id="SSF69255">
    <property type="entry name" value="gp5 N-terminal domain-like"/>
    <property type="match status" value="1"/>
</dbReference>
<dbReference type="SUPFAM" id="SSF69349">
    <property type="entry name" value="Phage fibre proteins"/>
    <property type="match status" value="1"/>
</dbReference>
<dbReference type="RefSeq" id="WP_341694905.1">
    <property type="nucleotide sequence ID" value="NZ_JBBYHS010000033.1"/>
</dbReference>
<proteinExistence type="predicted"/>
<organism evidence="2 3">
    <name type="scientific">Flavobacterium calami</name>
    <dbReference type="NCBI Taxonomy" id="3139144"/>
    <lineage>
        <taxon>Bacteria</taxon>
        <taxon>Pseudomonadati</taxon>
        <taxon>Bacteroidota</taxon>
        <taxon>Flavobacteriia</taxon>
        <taxon>Flavobacteriales</taxon>
        <taxon>Flavobacteriaceae</taxon>
        <taxon>Flavobacterium</taxon>
    </lineage>
</organism>
<dbReference type="InterPro" id="IPR037026">
    <property type="entry name" value="Vgr_OB-fold_dom_sf"/>
</dbReference>
<dbReference type="Pfam" id="PF04717">
    <property type="entry name" value="Phage_base_V"/>
    <property type="match status" value="1"/>
</dbReference>
<dbReference type="InterPro" id="IPR006531">
    <property type="entry name" value="Gp5/Vgr_OB"/>
</dbReference>
<evidence type="ECO:0000313" key="3">
    <source>
        <dbReference type="Proteomes" id="UP001485226"/>
    </source>
</evidence>
<dbReference type="Gene3D" id="2.40.50.230">
    <property type="entry name" value="Gp5 N-terminal domain"/>
    <property type="match status" value="1"/>
</dbReference>
<dbReference type="EMBL" id="JBBYHS010000033">
    <property type="protein sequence ID" value="MEL1256191.1"/>
    <property type="molecule type" value="Genomic_DNA"/>
</dbReference>
<dbReference type="Proteomes" id="UP001485226">
    <property type="component" value="Unassembled WGS sequence"/>
</dbReference>
<name>A0ABU9IUU4_9FLAO</name>
<gene>
    <name evidence="2" type="ORF">AAEO57_20565</name>
</gene>
<feature type="non-terminal residue" evidence="2">
    <location>
        <position position="1"/>
    </location>
</feature>
<comment type="caution">
    <text evidence="2">The sequence shown here is derived from an EMBL/GenBank/DDBJ whole genome shotgun (WGS) entry which is preliminary data.</text>
</comment>
<reference evidence="2 3" key="1">
    <citation type="submission" date="2024-04" db="EMBL/GenBank/DDBJ databases">
        <title>Flavobacterium sp. DGU38 16S ribosomal RNA gene Genome sequencing and assembly.</title>
        <authorList>
            <person name="Park S."/>
        </authorList>
    </citation>
    <scope>NUCLEOTIDE SEQUENCE [LARGE SCALE GENOMIC DNA]</scope>
    <source>
        <strain evidence="2 3">DGU38</strain>
    </source>
</reference>
<keyword evidence="3" id="KW-1185">Reference proteome</keyword>
<sequence>GRVKVQFNWAGGNNSSEWLRMIQPHSGSGKGFYFIPEIGEEVLVGFEGSNAQNPYVLGTQYNGSETSGYADGQNNVKAIHTRSGIKFVLNDGEGSILIEDPSGNTWKMDGQGNIDLNAPKNFTVNAGDNFTVTAGKNISLSAGENINNSANKDISQTAGHDISQTAAGDFTESANNKTEIIEQKHIRSSLESTQHGEKVSVFSTKENMLLESSQKTVEVNCAEKSNMF</sequence>
<accession>A0ABU9IUU4</accession>